<feature type="domain" description="Dynein heavy chain C-terminal" evidence="17">
    <location>
        <begin position="2252"/>
        <end position="2435"/>
    </location>
</feature>
<dbReference type="Gene3D" id="3.40.50.300">
    <property type="entry name" value="P-loop containing nucleotide triphosphate hydrolases"/>
    <property type="match status" value="5"/>
</dbReference>
<reference evidence="18" key="1">
    <citation type="submission" date="2020-11" db="EMBL/GenBank/DDBJ databases">
        <authorList>
            <person name="Tran Van P."/>
        </authorList>
    </citation>
    <scope>NUCLEOTIDE SEQUENCE</scope>
</reference>
<evidence type="ECO:0000259" key="17">
    <source>
        <dbReference type="Pfam" id="PF18199"/>
    </source>
</evidence>
<keyword evidence="12" id="KW-0472">Membrane</keyword>
<evidence type="ECO:0000256" key="6">
    <source>
        <dbReference type="ARBA" id="ARBA00022840"/>
    </source>
</evidence>
<evidence type="ECO:0000259" key="16">
    <source>
        <dbReference type="Pfam" id="PF18198"/>
    </source>
</evidence>
<dbReference type="InterPro" id="IPR035706">
    <property type="entry name" value="AAA_9"/>
</dbReference>
<feature type="coiled-coil region" evidence="11">
    <location>
        <begin position="206"/>
        <end position="279"/>
    </location>
</feature>
<dbReference type="Pfam" id="PF18199">
    <property type="entry name" value="Dynein_C"/>
    <property type="match status" value="1"/>
</dbReference>
<dbReference type="InterPro" id="IPR026983">
    <property type="entry name" value="DHC"/>
</dbReference>
<dbReference type="InterPro" id="IPR024743">
    <property type="entry name" value="Dynein_HC_stalk"/>
</dbReference>
<protein>
    <submittedName>
        <fullName evidence="18">(California timema) hypothetical protein</fullName>
    </submittedName>
</protein>
<feature type="transmembrane region" description="Helical" evidence="12">
    <location>
        <begin position="748"/>
        <end position="770"/>
    </location>
</feature>
<sequence length="2437" mass="268896">MTKVPGLYNLEELEPIVSSLRDLAAQEGYIGNPASFFAERGSEGWLNGLGGSEGWSNGLGGAKAVQETGDRHQSMFTGVQRNLHVILVMDFTDPQFTPTCESNPALYKECCVLWLPGWSSTSMKCVPNLLLLRSGCIEEGGKSDEGDHVDTVLNDGFFTIHSQVSNTLRTPRRYMAFIHTYIHIFTSKKSGIQQRRAQLQAGVSKLTEARQVVDSLKSEAANQEQRLAEKQAKANSALQMITETMRSANSHKTEMECLKEQTEKENQQLVVRKRAIDEELAEIEPLIREATAAVGNIKSESLSEIRSMRAPPEVIRDILEGVLRLMGILDTSWNSMKIFLAKRGVKEDIRSFDARQISRESRLAVEKLLQEKGESFDPKTARRASTAAAPLAAWVMANVQYSHVLEKISPLEQEQAKLQHNLMMAKNQIGQLSSGLSDVDRTVAELKDQLNTYTREAAEIEIHLNRAQETINAAEGLVEKLNDEYNRWKTQIQTRVGLGDLSVHVRVTQSDMLASLVLLPSPEEDDMWHPNIEVLVTLLLGDFSKDLTALPLNSLMGAACITYLSSAPEDSRRSLLGRWQEVLGVHQFSLTSFLGSEKEQLQWLSEGLPSDELSVHNALIILKVTCLAMCTQCYHRTEAAHSTVFLYAIVPPSTVLLHAIVPPSTVFLYAIVPLNIVLLHAIVPHSVVFFYAILPHSVVFLHVIVPHSFVFLYAILPHSVVFLHVIVPHSVVFLHAIVPHSVVLLHSIVPHSVVLLHAIVPLNTVLLHAIVPPSTVLLHAIVPPSTVFLHAIVPLNTVLLHAIVPHSVVFLHAIVPLNIVLLHAIVPLIPCCSMLILSLTTVLLHAIVPLSVVLLHAIVPLNIVLLHAIVPHSVVFLHAIVPLNIVLLHATVPLNIVLLHAILPLTTVLLRAIVPLSTVLLHAIVPLNIVLLHAILPLTTVLLHAIVPLSTVLLHAIVPLSTVLLHAILPLTTVLLRAIVPLSTVLLHAILPLSTTLLYAIVPLNTMLLHAILPLSTVLLYAIVPFNIVLLHAIVPHSVVFLHAIVPLSTVLLHAIVPLSVVLLHAIVPLTTVLLHAIVPLSVVLLHAIVPFSVVLLHAIVPPSTVLLHAIVPLSTVLLHAIVPPSTVLLHAIVPLSVVLLHAIVPPSTVLLHAIVPPSTVLLHAIASLRPFLVDPSSLASDWLKRHLSGDGNVEVVSQHSQRFTTTLELAIRYTPSHLQLRRSKVDLDTRASRLDHGQADCALETWASSCSLIHLLEVVPGQHLEGEGLPKSRSPTCYPPHTKWFVSSGKACQSNSTRFLLGPRKVVQLGDKLIDYNDNFQLFLTTRNSEPYIAPNAAATVTFVNFTTTLAGLTGQLLACAVCHERPELEKRRAELLRQEEELKLKVDQLQEVVLQELATAQGDILQNKELLSSLNEAKSSSAAIYSSLSESSRLQAELRQECDMYRPLAECSSQLFFAIRDLHKVNNMYQFSSSAFTRLFNKALSSEHKGGDASVEEHQRTLQQLVYQYVSRSLFKADRLSLALHLVHTMYSTHLLEKEWQVLTGQAMADVKVDTSKISQNVPGWLSEERAFDVFVLKSALPELYSQLNLDDETTWSNFSTAGDCEEHFPVQLSHKLTPFQRVLIVQALRPDRLHSSLLHFAAHILGLQDLSPPTLSLKQLMAETLSSEPVLLVISAGADPSEELRALAHSIVGAQRYHELEVRGRAPKGQTDRQCMCRFCPQVAMGQSQAGAALELITSAARSGEWVCLKNIHLMTAWLPSLEKELRALDRHDDFRLWLTTEAHPRFPGILAESCLKVTYEAPQGVKKNMLRTYTTWGPNLIPSAPLHARALFALAWFHAVVQERRTFVPQGWAKFYEFSDADLRVSMDILSQLFRSGPGRVPWEFVHGLYEGAIYGGHVDNLHDLHVIGSYLREFFNPAVLEQGSQPLGLSFHIPSSASYKDYISTILQLSDTDKPEYFGLPANVERSLQRITSREVISQLNALTRPVEGVAKFDREEWQLRLAPVLNLWKKLNQSSGLIQLKTPDLVESSGAKGPLPVPAFVSEEFRGALQLVQHLHKCLAAISKVIRGSHLPGGDTLLAAERIMSQQVTLTVIVVTTILSKVTLTFTVVTTILSKVTQGCHLPGGDTLLAAERIMSQQVTLTVIVVTTILSKVTLTVIVVTTILSKVTQGSGEDGFPSWHRTSLGSLHHYNLDYHLTGQYKPLISPHSAVIHKSRRVLLVMLSAVSCESAPKKPWGYCIGTVEDMMTPEQWMRKWEGPTEPLPYLRSVVSRALAVQRWNTNVSQGVLLKLSLDLADLFHPDTFLCALKQQTAREYNIPLDELALTCSWTKNGLPAARLPVTLAGLQLEGATFNGLRLTPNTADTPSVCAAPGCTVAWMPKGGFPVHHPEEMISLPVYFTAAREHVLVNLDVPCAGNQDKWLQTGTAFFLRA</sequence>
<dbReference type="GO" id="GO:0030286">
    <property type="term" value="C:dynein complex"/>
    <property type="evidence" value="ECO:0007669"/>
    <property type="project" value="UniProtKB-KW"/>
</dbReference>
<dbReference type="EMBL" id="OE182467">
    <property type="protein sequence ID" value="CAD7574584.1"/>
    <property type="molecule type" value="Genomic_DNA"/>
</dbReference>
<feature type="coiled-coil region" evidence="11">
    <location>
        <begin position="436"/>
        <end position="491"/>
    </location>
</feature>
<feature type="transmembrane region" description="Helical" evidence="12">
    <location>
        <begin position="952"/>
        <end position="972"/>
    </location>
</feature>
<evidence type="ECO:0000259" key="14">
    <source>
        <dbReference type="Pfam" id="PF12777"/>
    </source>
</evidence>
<dbReference type="GO" id="GO:0051959">
    <property type="term" value="F:dynein light intermediate chain binding"/>
    <property type="evidence" value="ECO:0007669"/>
    <property type="project" value="InterPro"/>
</dbReference>
<dbReference type="Pfam" id="PF18198">
    <property type="entry name" value="AAA_lid_11"/>
    <property type="match status" value="1"/>
</dbReference>
<keyword evidence="12" id="KW-0812">Transmembrane</keyword>
<evidence type="ECO:0000256" key="12">
    <source>
        <dbReference type="SAM" id="Phobius"/>
    </source>
</evidence>
<dbReference type="PANTHER" id="PTHR45703:SF22">
    <property type="entry name" value="DYNEIN CYTOPLASMIC 2 HEAVY CHAIN 1"/>
    <property type="match status" value="1"/>
</dbReference>
<feature type="transmembrane region" description="Helical" evidence="12">
    <location>
        <begin position="894"/>
        <end position="914"/>
    </location>
</feature>
<evidence type="ECO:0000259" key="15">
    <source>
        <dbReference type="Pfam" id="PF12781"/>
    </source>
</evidence>
<evidence type="ECO:0000256" key="4">
    <source>
        <dbReference type="ARBA" id="ARBA00022701"/>
    </source>
</evidence>
<keyword evidence="6" id="KW-0067">ATP-binding</keyword>
<comment type="similarity">
    <text evidence="2">Belongs to the dynein heavy chain family.</text>
</comment>
<name>A0A7R9P9G8_TIMCA</name>
<feature type="coiled-coil region" evidence="11">
    <location>
        <begin position="1367"/>
        <end position="1394"/>
    </location>
</feature>
<dbReference type="InterPro" id="IPR004273">
    <property type="entry name" value="Dynein_heavy_D6_P-loop"/>
</dbReference>
<dbReference type="FunFam" id="1.20.920.20:FF:000002">
    <property type="entry name" value="Cytoplasmic dynein 1 heavy chain"/>
    <property type="match status" value="1"/>
</dbReference>
<accession>A0A7R9P9G8</accession>
<feature type="transmembrane region" description="Helical" evidence="12">
    <location>
        <begin position="666"/>
        <end position="683"/>
    </location>
</feature>
<feature type="transmembrane region" description="Helical" evidence="12">
    <location>
        <begin position="978"/>
        <end position="1000"/>
    </location>
</feature>
<feature type="transmembrane region" description="Helical" evidence="12">
    <location>
        <begin position="777"/>
        <end position="803"/>
    </location>
</feature>
<keyword evidence="7" id="KW-0243">Dynein</keyword>
<dbReference type="InterPro" id="IPR027417">
    <property type="entry name" value="P-loop_NTPase"/>
</dbReference>
<evidence type="ECO:0000259" key="13">
    <source>
        <dbReference type="Pfam" id="PF03028"/>
    </source>
</evidence>
<evidence type="ECO:0000256" key="5">
    <source>
        <dbReference type="ARBA" id="ARBA00022741"/>
    </source>
</evidence>
<dbReference type="GO" id="GO:0005524">
    <property type="term" value="F:ATP binding"/>
    <property type="evidence" value="ECO:0007669"/>
    <property type="project" value="UniProtKB-KW"/>
</dbReference>
<dbReference type="InterPro" id="IPR041658">
    <property type="entry name" value="AAA_lid_11"/>
</dbReference>
<feature type="transmembrane region" description="Helical" evidence="12">
    <location>
        <begin position="689"/>
        <end position="714"/>
    </location>
</feature>
<keyword evidence="4" id="KW-0493">Microtubule</keyword>
<dbReference type="InterPro" id="IPR042219">
    <property type="entry name" value="AAA_lid_11_sf"/>
</dbReference>
<feature type="transmembrane region" description="Helical" evidence="12">
    <location>
        <begin position="809"/>
        <end position="829"/>
    </location>
</feature>
<dbReference type="Gene3D" id="1.10.8.1220">
    <property type="match status" value="1"/>
</dbReference>
<feature type="transmembrane region" description="Helical" evidence="12">
    <location>
        <begin position="836"/>
        <end position="858"/>
    </location>
</feature>
<dbReference type="InterPro" id="IPR041228">
    <property type="entry name" value="Dynein_C"/>
</dbReference>
<evidence type="ECO:0000256" key="2">
    <source>
        <dbReference type="ARBA" id="ARBA00008887"/>
    </source>
</evidence>
<keyword evidence="8 11" id="KW-0175">Coiled coil</keyword>
<feature type="transmembrane region" description="Helical" evidence="12">
    <location>
        <begin position="1041"/>
        <end position="1066"/>
    </location>
</feature>
<feature type="domain" description="Dynein heavy chain coiled coil stalk" evidence="14">
    <location>
        <begin position="199"/>
        <end position="493"/>
    </location>
</feature>
<dbReference type="GO" id="GO:0005874">
    <property type="term" value="C:microtubule"/>
    <property type="evidence" value="ECO:0007669"/>
    <property type="project" value="UniProtKB-KW"/>
</dbReference>
<evidence type="ECO:0000256" key="3">
    <source>
        <dbReference type="ARBA" id="ARBA00022490"/>
    </source>
</evidence>
<keyword evidence="5" id="KW-0547">Nucleotide-binding</keyword>
<feature type="transmembrane region" description="Helical" evidence="12">
    <location>
        <begin position="639"/>
        <end position="659"/>
    </location>
</feature>
<dbReference type="PANTHER" id="PTHR45703">
    <property type="entry name" value="DYNEIN HEAVY CHAIN"/>
    <property type="match status" value="1"/>
</dbReference>
<dbReference type="GO" id="GO:0007018">
    <property type="term" value="P:microtubule-based movement"/>
    <property type="evidence" value="ECO:0007669"/>
    <property type="project" value="InterPro"/>
</dbReference>
<organism evidence="18">
    <name type="scientific">Timema californicum</name>
    <name type="common">California timema</name>
    <name type="synonym">Walking stick</name>
    <dbReference type="NCBI Taxonomy" id="61474"/>
    <lineage>
        <taxon>Eukaryota</taxon>
        <taxon>Metazoa</taxon>
        <taxon>Ecdysozoa</taxon>
        <taxon>Arthropoda</taxon>
        <taxon>Hexapoda</taxon>
        <taxon>Insecta</taxon>
        <taxon>Pterygota</taxon>
        <taxon>Neoptera</taxon>
        <taxon>Polyneoptera</taxon>
        <taxon>Phasmatodea</taxon>
        <taxon>Timematodea</taxon>
        <taxon>Timematoidea</taxon>
        <taxon>Timematidae</taxon>
        <taxon>Timema</taxon>
    </lineage>
</organism>
<keyword evidence="3" id="KW-0963">Cytoplasm</keyword>
<dbReference type="FunFam" id="1.10.8.720:FF:000003">
    <property type="entry name" value="Cytoplasmic dynein heavy chain 2"/>
    <property type="match status" value="1"/>
</dbReference>
<proteinExistence type="inferred from homology"/>
<feature type="domain" description="Dynein heavy chain region D6 P-loop" evidence="13">
    <location>
        <begin position="1670"/>
        <end position="1802"/>
    </location>
</feature>
<evidence type="ECO:0000256" key="7">
    <source>
        <dbReference type="ARBA" id="ARBA00023017"/>
    </source>
</evidence>
<feature type="transmembrane region" description="Helical" evidence="12">
    <location>
        <begin position="864"/>
        <end position="887"/>
    </location>
</feature>
<keyword evidence="10" id="KW-0206">Cytoskeleton</keyword>
<feature type="transmembrane region" description="Helical" evidence="12">
    <location>
        <begin position="1073"/>
        <end position="1100"/>
    </location>
</feature>
<dbReference type="Gene3D" id="3.10.490.20">
    <property type="match status" value="1"/>
</dbReference>
<evidence type="ECO:0000256" key="9">
    <source>
        <dbReference type="ARBA" id="ARBA00023175"/>
    </source>
</evidence>
<feature type="transmembrane region" description="Helical" evidence="12">
    <location>
        <begin position="1012"/>
        <end position="1035"/>
    </location>
</feature>
<evidence type="ECO:0000256" key="11">
    <source>
        <dbReference type="SAM" id="Coils"/>
    </source>
</evidence>
<feature type="transmembrane region" description="Helical" evidence="12">
    <location>
        <begin position="721"/>
        <end position="742"/>
    </location>
</feature>
<comment type="subcellular location">
    <subcellularLocation>
        <location evidence="1">Cytoplasm</location>
        <location evidence="1">Cytoskeleton</location>
    </subcellularLocation>
</comment>
<evidence type="ECO:0000256" key="1">
    <source>
        <dbReference type="ARBA" id="ARBA00004245"/>
    </source>
</evidence>
<feature type="transmembrane region" description="Helical" evidence="12">
    <location>
        <begin position="920"/>
        <end position="945"/>
    </location>
</feature>
<dbReference type="GO" id="GO:0045505">
    <property type="term" value="F:dynein intermediate chain binding"/>
    <property type="evidence" value="ECO:0007669"/>
    <property type="project" value="InterPro"/>
</dbReference>
<dbReference type="Pfam" id="PF12777">
    <property type="entry name" value="MT"/>
    <property type="match status" value="1"/>
</dbReference>
<keyword evidence="9" id="KW-0505">Motor protein</keyword>
<gene>
    <name evidence="18" type="ORF">TCMB3V08_LOCUS7193</name>
</gene>
<evidence type="ECO:0000256" key="10">
    <source>
        <dbReference type="ARBA" id="ARBA00023212"/>
    </source>
</evidence>
<feature type="domain" description="Dynein heavy chain AAA lid" evidence="16">
    <location>
        <begin position="1833"/>
        <end position="1968"/>
    </location>
</feature>
<evidence type="ECO:0000313" key="18">
    <source>
        <dbReference type="EMBL" id="CAD7574584.1"/>
    </source>
</evidence>
<dbReference type="Gene3D" id="1.10.8.720">
    <property type="entry name" value="Region D6 of dynein motor"/>
    <property type="match status" value="1"/>
</dbReference>
<feature type="domain" description="Dynein heavy chain ATP-binding dynein motor region" evidence="15">
    <location>
        <begin position="1303"/>
        <end position="1426"/>
    </location>
</feature>
<keyword evidence="12" id="KW-1133">Transmembrane helix</keyword>
<dbReference type="Gene3D" id="1.20.920.20">
    <property type="match status" value="1"/>
</dbReference>
<feature type="transmembrane region" description="Helical" evidence="12">
    <location>
        <begin position="1128"/>
        <end position="1145"/>
    </location>
</feature>
<dbReference type="InterPro" id="IPR043160">
    <property type="entry name" value="Dynein_C_barrel"/>
</dbReference>
<feature type="transmembrane region" description="Helical" evidence="12">
    <location>
        <begin position="1106"/>
        <end position="1123"/>
    </location>
</feature>
<dbReference type="GO" id="GO:0008569">
    <property type="term" value="F:minus-end-directed microtubule motor activity"/>
    <property type="evidence" value="ECO:0007669"/>
    <property type="project" value="InterPro"/>
</dbReference>
<evidence type="ECO:0000256" key="8">
    <source>
        <dbReference type="ARBA" id="ARBA00023054"/>
    </source>
</evidence>
<dbReference type="Gene3D" id="6.10.140.1060">
    <property type="match status" value="1"/>
</dbReference>
<dbReference type="Pfam" id="PF12781">
    <property type="entry name" value="AAA_9"/>
    <property type="match status" value="1"/>
</dbReference>
<dbReference type="Pfam" id="PF03028">
    <property type="entry name" value="Dynein_heavy"/>
    <property type="match status" value="1"/>
</dbReference>